<accession>A0AAW7XC89</accession>
<dbReference type="Gene3D" id="1.10.1390.10">
    <property type="match status" value="1"/>
</dbReference>
<dbReference type="PANTHER" id="PTHR11469:SF1">
    <property type="entry name" value="GLUCOSE-6-PHOSPHATE ISOMERASE"/>
    <property type="match status" value="1"/>
</dbReference>
<organism evidence="9 10">
    <name type="scientific">Saccharophagus degradans</name>
    <dbReference type="NCBI Taxonomy" id="86304"/>
    <lineage>
        <taxon>Bacteria</taxon>
        <taxon>Pseudomonadati</taxon>
        <taxon>Pseudomonadota</taxon>
        <taxon>Gammaproteobacteria</taxon>
        <taxon>Cellvibrionales</taxon>
        <taxon>Cellvibrionaceae</taxon>
        <taxon>Saccharophagus</taxon>
    </lineage>
</organism>
<keyword evidence="7" id="KW-0963">Cytoplasm</keyword>
<name>A0AAW7XC89_9GAMM</name>
<dbReference type="GO" id="GO:0004347">
    <property type="term" value="F:glucose-6-phosphate isomerase activity"/>
    <property type="evidence" value="ECO:0007669"/>
    <property type="project" value="UniProtKB-UniRule"/>
</dbReference>
<protein>
    <recommendedName>
        <fullName evidence="7">Glucose-6-phosphate isomerase</fullName>
        <shortName evidence="7">GPI</shortName>
        <ecNumber evidence="7">5.3.1.9</ecNumber>
    </recommendedName>
    <alternativeName>
        <fullName evidence="7">Phosphoglucose isomerase</fullName>
        <shortName evidence="7">PGI</shortName>
    </alternativeName>
    <alternativeName>
        <fullName evidence="7">Phosphohexose isomerase</fullName>
        <shortName evidence="7">PHI</shortName>
    </alternativeName>
</protein>
<evidence type="ECO:0000256" key="4">
    <source>
        <dbReference type="ARBA" id="ARBA00023152"/>
    </source>
</evidence>
<sequence length="547" mass="60371">MQAKTLADLYSDWDKVQAHAQAWQKRTLKDAFDADRNRAARYSVGAAGLELDFSKNHIDDETLQLLMGVADQANLKAAIKKLLRGDHVNNTEDRPALHSALRFQGKPQTAEHQEVKATLDKMAKLIKSVHSGEWKGYKGEKITDVVNIGIGGSDLGPRMITKALTPFHTGDVKVHFVANIDGAEIHDLTRGLNPSTTLFLVASKSFSTLETLENSLTARKWMLDNGCAQDQLAKHFVAISSKVEKAVEFGIAAENVYPIWDWVGGRYSLWSAIGMPIAFAIGMDNFNKLRAGAAAMDDHFAEAPLERNIPALMGLLMFWYSSCLGTDTQAILPYAYHLQLLPAYLQQLEMESNGKSVTKSGERVDYQTGSIVWGTEGTNGQHSFHQLLHQGTTMVPIDFIATLQAHHPLDHQHKFLFANCVAQSQALMTGRDQATSEAEMRAQGMSDEQIAELAPHKVHPGNRPSNTILMDKLTPETLGALIAAYEHKVYTLGVLWNINSFDQWGVELGKLLGTHVATAIDTTDIPSDWDSSTQTLVKKFTEANKNL</sequence>
<keyword evidence="5 7" id="KW-0413">Isomerase</keyword>
<comment type="similarity">
    <text evidence="2 7 8">Belongs to the GPI family.</text>
</comment>
<evidence type="ECO:0000256" key="5">
    <source>
        <dbReference type="ARBA" id="ARBA00023235"/>
    </source>
</evidence>
<dbReference type="InterPro" id="IPR001672">
    <property type="entry name" value="G6P_Isomerase"/>
</dbReference>
<dbReference type="RefSeq" id="WP_011467488.1">
    <property type="nucleotide sequence ID" value="NZ_JAUOPB010000012.1"/>
</dbReference>
<dbReference type="GO" id="GO:0006096">
    <property type="term" value="P:glycolytic process"/>
    <property type="evidence" value="ECO:0007669"/>
    <property type="project" value="UniProtKB-UniRule"/>
</dbReference>
<dbReference type="GO" id="GO:0097367">
    <property type="term" value="F:carbohydrate derivative binding"/>
    <property type="evidence" value="ECO:0007669"/>
    <property type="project" value="InterPro"/>
</dbReference>
<dbReference type="CDD" id="cd05016">
    <property type="entry name" value="SIS_PGI_2"/>
    <property type="match status" value="1"/>
</dbReference>
<dbReference type="InterPro" id="IPR046348">
    <property type="entry name" value="SIS_dom_sf"/>
</dbReference>
<evidence type="ECO:0000256" key="6">
    <source>
        <dbReference type="ARBA" id="ARBA00029321"/>
    </source>
</evidence>
<dbReference type="CDD" id="cd05015">
    <property type="entry name" value="SIS_PGI_1"/>
    <property type="match status" value="1"/>
</dbReference>
<dbReference type="EC" id="5.3.1.9" evidence="7"/>
<reference evidence="9" key="1">
    <citation type="submission" date="2023-07" db="EMBL/GenBank/DDBJ databases">
        <title>Genome content predicts the carbon catabolic preferences of heterotrophic bacteria.</title>
        <authorList>
            <person name="Gralka M."/>
        </authorList>
    </citation>
    <scope>NUCLEOTIDE SEQUENCE</scope>
    <source>
        <strain evidence="9">I3M17_2</strain>
    </source>
</reference>
<dbReference type="NCBIfam" id="NF001211">
    <property type="entry name" value="PRK00179.1"/>
    <property type="match status" value="1"/>
</dbReference>
<evidence type="ECO:0000256" key="3">
    <source>
        <dbReference type="ARBA" id="ARBA00022432"/>
    </source>
</evidence>
<dbReference type="Gene3D" id="3.40.50.10490">
    <property type="entry name" value="Glucose-6-phosphate isomerase like protein, domain 1"/>
    <property type="match status" value="2"/>
</dbReference>
<dbReference type="SUPFAM" id="SSF53697">
    <property type="entry name" value="SIS domain"/>
    <property type="match status" value="1"/>
</dbReference>
<evidence type="ECO:0000256" key="1">
    <source>
        <dbReference type="ARBA" id="ARBA00004926"/>
    </source>
</evidence>
<dbReference type="PROSITE" id="PS00765">
    <property type="entry name" value="P_GLUCOSE_ISOMERASE_1"/>
    <property type="match status" value="1"/>
</dbReference>
<dbReference type="Proteomes" id="UP001169760">
    <property type="component" value="Unassembled WGS sequence"/>
</dbReference>
<dbReference type="Pfam" id="PF00342">
    <property type="entry name" value="PGI"/>
    <property type="match status" value="1"/>
</dbReference>
<dbReference type="AlphaFoldDB" id="A0AAW7XC89"/>
<comment type="caution">
    <text evidence="9">The sequence shown here is derived from an EMBL/GenBank/DDBJ whole genome shotgun (WGS) entry which is preliminary data.</text>
</comment>
<comment type="function">
    <text evidence="7">Catalyzes the reversible isomerization of glucose-6-phosphate to fructose-6-phosphate.</text>
</comment>
<dbReference type="GO" id="GO:0051156">
    <property type="term" value="P:glucose 6-phosphate metabolic process"/>
    <property type="evidence" value="ECO:0007669"/>
    <property type="project" value="TreeGrafter"/>
</dbReference>
<evidence type="ECO:0000313" key="10">
    <source>
        <dbReference type="Proteomes" id="UP001169760"/>
    </source>
</evidence>
<comment type="subcellular location">
    <subcellularLocation>
        <location evidence="7">Cytoplasm</location>
    </subcellularLocation>
</comment>
<dbReference type="InterPro" id="IPR023096">
    <property type="entry name" value="G6P_Isomerase_C"/>
</dbReference>
<keyword evidence="4 7" id="KW-0324">Glycolysis</keyword>
<evidence type="ECO:0000256" key="8">
    <source>
        <dbReference type="RuleBase" id="RU000612"/>
    </source>
</evidence>
<dbReference type="GeneID" id="98612690"/>
<dbReference type="InterPro" id="IPR018189">
    <property type="entry name" value="Phosphoglucose_isomerase_CS"/>
</dbReference>
<comment type="catalytic activity">
    <reaction evidence="6 7 8">
        <text>alpha-D-glucose 6-phosphate = beta-D-fructose 6-phosphate</text>
        <dbReference type="Rhea" id="RHEA:11816"/>
        <dbReference type="ChEBI" id="CHEBI:57634"/>
        <dbReference type="ChEBI" id="CHEBI:58225"/>
        <dbReference type="EC" id="5.3.1.9"/>
    </reaction>
</comment>
<dbReference type="PROSITE" id="PS00174">
    <property type="entry name" value="P_GLUCOSE_ISOMERASE_2"/>
    <property type="match status" value="1"/>
</dbReference>
<dbReference type="GO" id="GO:0005829">
    <property type="term" value="C:cytosol"/>
    <property type="evidence" value="ECO:0007669"/>
    <property type="project" value="TreeGrafter"/>
</dbReference>
<dbReference type="PROSITE" id="PS51463">
    <property type="entry name" value="P_GLUCOSE_ISOMERASE_3"/>
    <property type="match status" value="1"/>
</dbReference>
<evidence type="ECO:0000313" key="9">
    <source>
        <dbReference type="EMBL" id="MDO6424032.1"/>
    </source>
</evidence>
<gene>
    <name evidence="7 9" type="primary">pgi</name>
    <name evidence="9" type="ORF">Q4521_16225</name>
</gene>
<evidence type="ECO:0000256" key="2">
    <source>
        <dbReference type="ARBA" id="ARBA00006604"/>
    </source>
</evidence>
<feature type="active site" evidence="7">
    <location>
        <position position="510"/>
    </location>
</feature>
<dbReference type="HAMAP" id="MF_00473">
    <property type="entry name" value="G6P_isomerase"/>
    <property type="match status" value="1"/>
</dbReference>
<keyword evidence="3 7" id="KW-0312">Gluconeogenesis</keyword>
<dbReference type="PANTHER" id="PTHR11469">
    <property type="entry name" value="GLUCOSE-6-PHOSPHATE ISOMERASE"/>
    <property type="match status" value="1"/>
</dbReference>
<comment type="pathway">
    <text evidence="1 7 8">Carbohydrate degradation; glycolysis; D-glyceraldehyde 3-phosphate and glycerone phosphate from D-glucose: step 2/4.</text>
</comment>
<proteinExistence type="inferred from homology"/>
<feature type="active site" evidence="7">
    <location>
        <position position="382"/>
    </location>
</feature>
<dbReference type="InterPro" id="IPR035482">
    <property type="entry name" value="SIS_PGI_2"/>
</dbReference>
<dbReference type="InterPro" id="IPR035476">
    <property type="entry name" value="SIS_PGI_1"/>
</dbReference>
<dbReference type="EMBL" id="JAUOPB010000012">
    <property type="protein sequence ID" value="MDO6424032.1"/>
    <property type="molecule type" value="Genomic_DNA"/>
</dbReference>
<dbReference type="GO" id="GO:0048029">
    <property type="term" value="F:monosaccharide binding"/>
    <property type="evidence" value="ECO:0007669"/>
    <property type="project" value="TreeGrafter"/>
</dbReference>
<dbReference type="PRINTS" id="PR00662">
    <property type="entry name" value="G6PISOMERASE"/>
</dbReference>
<dbReference type="GO" id="GO:0006094">
    <property type="term" value="P:gluconeogenesis"/>
    <property type="evidence" value="ECO:0007669"/>
    <property type="project" value="UniProtKB-UniRule"/>
</dbReference>
<evidence type="ECO:0000256" key="7">
    <source>
        <dbReference type="HAMAP-Rule" id="MF_00473"/>
    </source>
</evidence>
<comment type="pathway">
    <text evidence="7">Carbohydrate biosynthesis; gluconeogenesis.</text>
</comment>
<dbReference type="SMR" id="A0AAW7XC89"/>
<feature type="active site" description="Proton donor" evidence="7">
    <location>
        <position position="351"/>
    </location>
</feature>